<proteinExistence type="predicted"/>
<keyword evidence="2" id="KW-0472">Membrane</keyword>
<gene>
    <name evidence="3" type="ORF">ANN_08064</name>
</gene>
<protein>
    <submittedName>
        <fullName evidence="3">Uncharacterized protein</fullName>
    </submittedName>
</protein>
<feature type="compositionally biased region" description="Polar residues" evidence="1">
    <location>
        <begin position="1"/>
        <end position="13"/>
    </location>
</feature>
<feature type="region of interest" description="Disordered" evidence="1">
    <location>
        <begin position="1"/>
        <end position="25"/>
    </location>
</feature>
<dbReference type="Proteomes" id="UP001148838">
    <property type="component" value="Unassembled WGS sequence"/>
</dbReference>
<evidence type="ECO:0000256" key="2">
    <source>
        <dbReference type="SAM" id="Phobius"/>
    </source>
</evidence>
<keyword evidence="2" id="KW-0812">Transmembrane</keyword>
<accession>A0ABQ8T0C0</accession>
<reference evidence="3 4" key="1">
    <citation type="journal article" date="2022" name="Allergy">
        <title>Genome assembly and annotation of Periplaneta americana reveal a comprehensive cockroach allergen profile.</title>
        <authorList>
            <person name="Wang L."/>
            <person name="Xiong Q."/>
            <person name="Saelim N."/>
            <person name="Wang L."/>
            <person name="Nong W."/>
            <person name="Wan A.T."/>
            <person name="Shi M."/>
            <person name="Liu X."/>
            <person name="Cao Q."/>
            <person name="Hui J.H.L."/>
            <person name="Sookrung N."/>
            <person name="Leung T.F."/>
            <person name="Tungtrongchitr A."/>
            <person name="Tsui S.K.W."/>
        </authorList>
    </citation>
    <scope>NUCLEOTIDE SEQUENCE [LARGE SCALE GENOMIC DNA]</scope>
    <source>
        <strain evidence="3">PWHHKU_190912</strain>
    </source>
</reference>
<evidence type="ECO:0000313" key="3">
    <source>
        <dbReference type="EMBL" id="KAJ4439933.1"/>
    </source>
</evidence>
<keyword evidence="4" id="KW-1185">Reference proteome</keyword>
<dbReference type="EMBL" id="JAJSOF020000017">
    <property type="protein sequence ID" value="KAJ4439933.1"/>
    <property type="molecule type" value="Genomic_DNA"/>
</dbReference>
<keyword evidence="2" id="KW-1133">Transmembrane helix</keyword>
<comment type="caution">
    <text evidence="3">The sequence shown here is derived from an EMBL/GenBank/DDBJ whole genome shotgun (WGS) entry which is preliminary data.</text>
</comment>
<evidence type="ECO:0000256" key="1">
    <source>
        <dbReference type="SAM" id="MobiDB-lite"/>
    </source>
</evidence>
<sequence>MQSGAQPNLSTATTRKRENRRGKERVYPTAHLARRCACVLSGSTLKKKSPGRTRSAYTPANVETDTQRSACKHAIALRLSEATVRCRALRLLSLGPFEGGTLATVVAVTTATLAMLLPLLLLLLLPREPVGSNLSGSKMVRKLEETDGRERKLKMKNNQF</sequence>
<name>A0ABQ8T0C0_PERAM</name>
<feature type="transmembrane region" description="Helical" evidence="2">
    <location>
        <begin position="102"/>
        <end position="125"/>
    </location>
</feature>
<organism evidence="3 4">
    <name type="scientific">Periplaneta americana</name>
    <name type="common">American cockroach</name>
    <name type="synonym">Blatta americana</name>
    <dbReference type="NCBI Taxonomy" id="6978"/>
    <lineage>
        <taxon>Eukaryota</taxon>
        <taxon>Metazoa</taxon>
        <taxon>Ecdysozoa</taxon>
        <taxon>Arthropoda</taxon>
        <taxon>Hexapoda</taxon>
        <taxon>Insecta</taxon>
        <taxon>Pterygota</taxon>
        <taxon>Neoptera</taxon>
        <taxon>Polyneoptera</taxon>
        <taxon>Dictyoptera</taxon>
        <taxon>Blattodea</taxon>
        <taxon>Blattoidea</taxon>
        <taxon>Blattidae</taxon>
        <taxon>Blattinae</taxon>
        <taxon>Periplaneta</taxon>
    </lineage>
</organism>
<evidence type="ECO:0000313" key="4">
    <source>
        <dbReference type="Proteomes" id="UP001148838"/>
    </source>
</evidence>